<keyword evidence="2" id="KW-1185">Reference proteome</keyword>
<proteinExistence type="predicted"/>
<reference evidence="1" key="2">
    <citation type="journal article" date="2022" name="New Phytol.">
        <title>Evolutionary transition to the ectomycorrhizal habit in the genomes of a hyperdiverse lineage of mushroom-forming fungi.</title>
        <authorList>
            <person name="Looney B."/>
            <person name="Miyauchi S."/>
            <person name="Morin E."/>
            <person name="Drula E."/>
            <person name="Courty P.E."/>
            <person name="Kohler A."/>
            <person name="Kuo A."/>
            <person name="LaButti K."/>
            <person name="Pangilinan J."/>
            <person name="Lipzen A."/>
            <person name="Riley R."/>
            <person name="Andreopoulos W."/>
            <person name="He G."/>
            <person name="Johnson J."/>
            <person name="Nolan M."/>
            <person name="Tritt A."/>
            <person name="Barry K.W."/>
            <person name="Grigoriev I.V."/>
            <person name="Nagy L.G."/>
            <person name="Hibbett D."/>
            <person name="Henrissat B."/>
            <person name="Matheny P.B."/>
            <person name="Labbe J."/>
            <person name="Martin F.M."/>
        </authorList>
    </citation>
    <scope>NUCLEOTIDE SEQUENCE</scope>
    <source>
        <strain evidence="1">EC-137</strain>
    </source>
</reference>
<name>A0ACB8QHD7_9AGAM</name>
<accession>A0ACB8QHD7</accession>
<sequence length="217" mass="20551">MLVKAPLLAALIPLAAALTLNTPGSSQAGESITISWTSATGDPNAFTLELVNAPVLLNAIAIANNVPTSQGSVSLTLPIVPSANDYTVQAVNVGNISDIFGQTSNFAIAAAPSAASTTPSSTASVGTLSSASSTVSATAPPIANSASGVLSSASVSATSALGSLSRSGSAAAVSSSSTSPSASTTPTSAAGPAVRAPAGLFAAGAMGLVALVAGLAL</sequence>
<organism evidence="1 2">
    <name type="scientific">Vararia minispora EC-137</name>
    <dbReference type="NCBI Taxonomy" id="1314806"/>
    <lineage>
        <taxon>Eukaryota</taxon>
        <taxon>Fungi</taxon>
        <taxon>Dikarya</taxon>
        <taxon>Basidiomycota</taxon>
        <taxon>Agaricomycotina</taxon>
        <taxon>Agaricomycetes</taxon>
        <taxon>Russulales</taxon>
        <taxon>Lachnocladiaceae</taxon>
        <taxon>Vararia</taxon>
    </lineage>
</organism>
<protein>
    <submittedName>
        <fullName evidence="1">Uncharacterized protein</fullName>
    </submittedName>
</protein>
<dbReference type="EMBL" id="MU273587">
    <property type="protein sequence ID" value="KAI0031241.1"/>
    <property type="molecule type" value="Genomic_DNA"/>
</dbReference>
<reference evidence="1" key="1">
    <citation type="submission" date="2021-02" db="EMBL/GenBank/DDBJ databases">
        <authorList>
            <consortium name="DOE Joint Genome Institute"/>
            <person name="Ahrendt S."/>
            <person name="Looney B.P."/>
            <person name="Miyauchi S."/>
            <person name="Morin E."/>
            <person name="Drula E."/>
            <person name="Courty P.E."/>
            <person name="Chicoki N."/>
            <person name="Fauchery L."/>
            <person name="Kohler A."/>
            <person name="Kuo A."/>
            <person name="Labutti K."/>
            <person name="Pangilinan J."/>
            <person name="Lipzen A."/>
            <person name="Riley R."/>
            <person name="Andreopoulos W."/>
            <person name="He G."/>
            <person name="Johnson J."/>
            <person name="Barry K.W."/>
            <person name="Grigoriev I.V."/>
            <person name="Nagy L."/>
            <person name="Hibbett D."/>
            <person name="Henrissat B."/>
            <person name="Matheny P.B."/>
            <person name="Labbe J."/>
            <person name="Martin F."/>
        </authorList>
    </citation>
    <scope>NUCLEOTIDE SEQUENCE</scope>
    <source>
        <strain evidence="1">EC-137</strain>
    </source>
</reference>
<comment type="caution">
    <text evidence="1">The sequence shown here is derived from an EMBL/GenBank/DDBJ whole genome shotgun (WGS) entry which is preliminary data.</text>
</comment>
<evidence type="ECO:0000313" key="2">
    <source>
        <dbReference type="Proteomes" id="UP000814128"/>
    </source>
</evidence>
<dbReference type="Proteomes" id="UP000814128">
    <property type="component" value="Unassembled WGS sequence"/>
</dbReference>
<evidence type="ECO:0000313" key="1">
    <source>
        <dbReference type="EMBL" id="KAI0031241.1"/>
    </source>
</evidence>
<gene>
    <name evidence="1" type="ORF">K488DRAFT_71545</name>
</gene>